<protein>
    <submittedName>
        <fullName evidence="5">ATP-binding cassette domain-containing protein</fullName>
    </submittedName>
</protein>
<dbReference type="AlphaFoldDB" id="A0AAE2ZBZ0"/>
<proteinExistence type="predicted"/>
<accession>A0AAE2ZBZ0</accession>
<dbReference type="InterPro" id="IPR003593">
    <property type="entry name" value="AAA+_ATPase"/>
</dbReference>
<dbReference type="GO" id="GO:0016887">
    <property type="term" value="F:ATP hydrolysis activity"/>
    <property type="evidence" value="ECO:0007669"/>
    <property type="project" value="InterPro"/>
</dbReference>
<dbReference type="InterPro" id="IPR050153">
    <property type="entry name" value="Metal_Ion_Import_ABC"/>
</dbReference>
<dbReference type="Pfam" id="PF00005">
    <property type="entry name" value="ABC_tran"/>
    <property type="match status" value="1"/>
</dbReference>
<reference evidence="5" key="1">
    <citation type="submission" date="2021-07" db="EMBL/GenBank/DDBJ databases">
        <authorList>
            <person name="Stanton E."/>
        </authorList>
    </citation>
    <scope>NUCLEOTIDE SEQUENCE</scope>
    <source>
        <strain evidence="5">2021EL-01139</strain>
    </source>
</reference>
<dbReference type="Proteomes" id="UP001155882">
    <property type="component" value="Unassembled WGS sequence"/>
</dbReference>
<keyword evidence="1" id="KW-0813">Transport</keyword>
<dbReference type="SUPFAM" id="SSF52540">
    <property type="entry name" value="P-loop containing nucleoside triphosphate hydrolases"/>
    <property type="match status" value="1"/>
</dbReference>
<dbReference type="PANTHER" id="PTHR42734:SF18">
    <property type="entry name" value="VITAMIN B12 IMPORT ATP-BINDING PROTEIN BTUD"/>
    <property type="match status" value="1"/>
</dbReference>
<dbReference type="PROSITE" id="PS00211">
    <property type="entry name" value="ABC_TRANSPORTER_1"/>
    <property type="match status" value="1"/>
</dbReference>
<evidence type="ECO:0000256" key="2">
    <source>
        <dbReference type="ARBA" id="ARBA00022741"/>
    </source>
</evidence>
<dbReference type="InterPro" id="IPR017871">
    <property type="entry name" value="ABC_transporter-like_CS"/>
</dbReference>
<dbReference type="PROSITE" id="PS50893">
    <property type="entry name" value="ABC_TRANSPORTER_2"/>
    <property type="match status" value="1"/>
</dbReference>
<dbReference type="EMBL" id="JAHWLI010000030">
    <property type="protein sequence ID" value="MBW3117007.1"/>
    <property type="molecule type" value="Genomic_DNA"/>
</dbReference>
<dbReference type="GO" id="GO:0005524">
    <property type="term" value="F:ATP binding"/>
    <property type="evidence" value="ECO:0007669"/>
    <property type="project" value="UniProtKB-KW"/>
</dbReference>
<dbReference type="InterPro" id="IPR027417">
    <property type="entry name" value="P-loop_NTPase"/>
</dbReference>
<sequence length="262" mass="29262">MAVKMMENKLIIDIKNITIDTRLVNVSAQVLAGEQIHILGANGAGKSTLLAAISGYLPVGGDILIGGRSIRQYHIAQLSQQRAYLSQLVSYIPILKVFQYVGLFSPNTVFSAGVFERLCSDFQLTSLLSKPINQLSGGEWQRVRIVAAFLQVWDKQQCEGKFILLDEPTNNLDIIQQAMLDKWIKYFCDCLGTVIMSGHDLSHSYKNASCIWMIKQGQLVAVGKPECIMTEKNLSDIFMSEIKLSHSASHRVWQVINLTDKQ</sequence>
<dbReference type="PANTHER" id="PTHR42734">
    <property type="entry name" value="METAL TRANSPORT SYSTEM ATP-BINDING PROTEIN TM_0124-RELATED"/>
    <property type="match status" value="1"/>
</dbReference>
<evidence type="ECO:0000256" key="1">
    <source>
        <dbReference type="ARBA" id="ARBA00022448"/>
    </source>
</evidence>
<keyword evidence="2" id="KW-0547">Nucleotide-binding</keyword>
<evidence type="ECO:0000313" key="6">
    <source>
        <dbReference type="Proteomes" id="UP001155882"/>
    </source>
</evidence>
<feature type="domain" description="ABC transporter" evidence="4">
    <location>
        <begin position="6"/>
        <end position="241"/>
    </location>
</feature>
<keyword evidence="3 5" id="KW-0067">ATP-binding</keyword>
<dbReference type="InterPro" id="IPR003439">
    <property type="entry name" value="ABC_transporter-like_ATP-bd"/>
</dbReference>
<dbReference type="Gene3D" id="3.40.50.300">
    <property type="entry name" value="P-loop containing nucleotide triphosphate hydrolases"/>
    <property type="match status" value="1"/>
</dbReference>
<evidence type="ECO:0000256" key="3">
    <source>
        <dbReference type="ARBA" id="ARBA00022840"/>
    </source>
</evidence>
<name>A0AAE2ZBZ0_PRORE</name>
<evidence type="ECO:0000259" key="4">
    <source>
        <dbReference type="PROSITE" id="PS50893"/>
    </source>
</evidence>
<gene>
    <name evidence="5" type="ORF">KYI77_11135</name>
</gene>
<organism evidence="5 6">
    <name type="scientific">Providencia rettgeri</name>
    <dbReference type="NCBI Taxonomy" id="587"/>
    <lineage>
        <taxon>Bacteria</taxon>
        <taxon>Pseudomonadati</taxon>
        <taxon>Pseudomonadota</taxon>
        <taxon>Gammaproteobacteria</taxon>
        <taxon>Enterobacterales</taxon>
        <taxon>Morganellaceae</taxon>
        <taxon>Providencia</taxon>
    </lineage>
</organism>
<comment type="caution">
    <text evidence="5">The sequence shown here is derived from an EMBL/GenBank/DDBJ whole genome shotgun (WGS) entry which is preliminary data.</text>
</comment>
<dbReference type="SMART" id="SM00382">
    <property type="entry name" value="AAA"/>
    <property type="match status" value="1"/>
</dbReference>
<evidence type="ECO:0000313" key="5">
    <source>
        <dbReference type="EMBL" id="MBW3117007.1"/>
    </source>
</evidence>